<evidence type="ECO:0000256" key="1">
    <source>
        <dbReference type="SAM" id="MobiDB-lite"/>
    </source>
</evidence>
<evidence type="ECO:0000313" key="3">
    <source>
        <dbReference type="EMBL" id="SCG63964.1"/>
    </source>
</evidence>
<feature type="signal peptide" evidence="2">
    <location>
        <begin position="1"/>
        <end position="32"/>
    </location>
</feature>
<evidence type="ECO:0000256" key="2">
    <source>
        <dbReference type="SAM" id="SignalP"/>
    </source>
</evidence>
<sequence>MRFFNIRTIARIFVAAVAGAGFALGAVNPASADETVPNPPASAPIVTTGNWPWG</sequence>
<accession>A0A1C5J066</accession>
<feature type="compositionally biased region" description="Polar residues" evidence="1">
    <location>
        <begin position="45"/>
        <end position="54"/>
    </location>
</feature>
<evidence type="ECO:0000313" key="4">
    <source>
        <dbReference type="Proteomes" id="UP000199360"/>
    </source>
</evidence>
<keyword evidence="4" id="KW-1185">Reference proteome</keyword>
<name>A0A1C5J066_9ACTN</name>
<dbReference type="AlphaFoldDB" id="A0A1C5J066"/>
<dbReference type="EMBL" id="FMDM01000008">
    <property type="protein sequence ID" value="SCG63964.1"/>
    <property type="molecule type" value="Genomic_DNA"/>
</dbReference>
<evidence type="ECO:0008006" key="5">
    <source>
        <dbReference type="Google" id="ProtNLM"/>
    </source>
</evidence>
<reference evidence="4" key="1">
    <citation type="submission" date="2016-06" db="EMBL/GenBank/DDBJ databases">
        <authorList>
            <person name="Varghese N."/>
            <person name="Submissions Spin"/>
        </authorList>
    </citation>
    <scope>NUCLEOTIDE SEQUENCE [LARGE SCALE GENOMIC DNA]</scope>
    <source>
        <strain evidence="4">DSM 45647</strain>
    </source>
</reference>
<protein>
    <recommendedName>
        <fullName evidence="5">Endoglucanase</fullName>
    </recommendedName>
</protein>
<gene>
    <name evidence="3" type="ORF">GA0070213_10826</name>
</gene>
<feature type="chain" id="PRO_5008719200" description="Endoglucanase" evidence="2">
    <location>
        <begin position="33"/>
        <end position="54"/>
    </location>
</feature>
<proteinExistence type="predicted"/>
<keyword evidence="2" id="KW-0732">Signal</keyword>
<dbReference type="Proteomes" id="UP000199360">
    <property type="component" value="Unassembled WGS sequence"/>
</dbReference>
<dbReference type="STRING" id="745366.GA0070213_10826"/>
<organism evidence="3 4">
    <name type="scientific">Micromonospora humi</name>
    <dbReference type="NCBI Taxonomy" id="745366"/>
    <lineage>
        <taxon>Bacteria</taxon>
        <taxon>Bacillati</taxon>
        <taxon>Actinomycetota</taxon>
        <taxon>Actinomycetes</taxon>
        <taxon>Micromonosporales</taxon>
        <taxon>Micromonosporaceae</taxon>
        <taxon>Micromonospora</taxon>
    </lineage>
</organism>
<feature type="region of interest" description="Disordered" evidence="1">
    <location>
        <begin position="33"/>
        <end position="54"/>
    </location>
</feature>
<dbReference type="RefSeq" id="WP_175441373.1">
    <property type="nucleotide sequence ID" value="NZ_FMDM01000008.1"/>
</dbReference>